<dbReference type="Pfam" id="PF02521">
    <property type="entry name" value="HP_OMP_2"/>
    <property type="match status" value="1"/>
</dbReference>
<protein>
    <submittedName>
        <fullName evidence="1">OMP743</fullName>
    </submittedName>
</protein>
<gene>
    <name evidence="1" type="primary">omp743</name>
</gene>
<dbReference type="RefSeq" id="WP_104638152.1">
    <property type="nucleotide sequence ID" value="NZ_FZEH01000028.1"/>
</dbReference>
<name>A0A1M4NGY2_HELBI</name>
<organism evidence="1">
    <name type="scientific">Helicobacter bizzozeronii</name>
    <dbReference type="NCBI Taxonomy" id="56877"/>
    <lineage>
        <taxon>Bacteria</taxon>
        <taxon>Pseudomonadati</taxon>
        <taxon>Campylobacterota</taxon>
        <taxon>Epsilonproteobacteria</taxon>
        <taxon>Campylobacterales</taxon>
        <taxon>Helicobacteraceae</taxon>
        <taxon>Helicobacter</taxon>
    </lineage>
</organism>
<reference evidence="1" key="1">
    <citation type="submission" date="2016-10" db="EMBL/GenBank/DDBJ databases">
        <title>Proteomic and phylogenetic analysis of the outer membrane protein repertoire of gastric Helicobacter species.</title>
        <authorList>
            <person name="Joosten M."/>
        </authorList>
    </citation>
    <scope>NUCLEOTIDE SEQUENCE</scope>
    <source>
        <strain evidence="1">10</strain>
    </source>
</reference>
<sequence>MKSLSKQVLALATLSGGVEAFEYKFGGWAESFSKIGFNNSKIDESKNIYPTETFVTVVGQGRIDFSLLPKKLEGHSLKGSIGGTVGGVAYDGTKHLPGGTQIFNYIGYYNGFMGNRFLDPDISKNTRTYVFNEGWLEYTYKHIFGIKAGRYESEAAYMSGYTQGFDTFVRFKDKHNGTYKLWWFSSWGRAFAYGEWLYDYYSPRSAYTTPNGVQCTECPSGKQGKLVNYGIHALSFAYTRDFQKLGSAFSISHFYYFAPKTYNTIGVDLKYDTNPKFDGVGFRSQTRVVALFPIYYDRLVYTTNSQTGTINYGDFAYRYGTKMSKTGQSLLIRQRFDMNEFNFGGAFYKVWQNANSFIGTTGNPLGIDFWTNSVYDVGQSLSNVVGTDAVSGWIFGGGVHKKWLWGILMRWTSALKANEGSSAVNVGYKFTQALKAEVKLEYYGLIMHKGYLEGVWGDPVAYAKANGISNSVLYSRRYSDRSHLMVTITAQF</sequence>
<dbReference type="InterPro" id="IPR003678">
    <property type="entry name" value="Put_OMP"/>
</dbReference>
<proteinExistence type="predicted"/>
<dbReference type="AlphaFoldDB" id="A0A1M4NGY2"/>
<accession>A0A1M4NGY2</accession>
<evidence type="ECO:0000313" key="1">
    <source>
        <dbReference type="EMBL" id="SFZ71527.1"/>
    </source>
</evidence>
<dbReference type="EMBL" id="LT633254">
    <property type="protein sequence ID" value="SFZ71527.1"/>
    <property type="molecule type" value="Genomic_DNA"/>
</dbReference>